<reference evidence="5" key="1">
    <citation type="journal article" date="2021" name="Proc. Natl. Acad. Sci. U.S.A.">
        <title>Three genomes in the algal genus Volvox reveal the fate of a haploid sex-determining region after a transition to homothallism.</title>
        <authorList>
            <person name="Yamamoto K."/>
            <person name="Hamaji T."/>
            <person name="Kawai-Toyooka H."/>
            <person name="Matsuzaki R."/>
            <person name="Takahashi F."/>
            <person name="Nishimura Y."/>
            <person name="Kawachi M."/>
            <person name="Noguchi H."/>
            <person name="Minakuchi Y."/>
            <person name="Umen J.G."/>
            <person name="Toyoda A."/>
            <person name="Nozaki H."/>
        </authorList>
    </citation>
    <scope>NUCLEOTIDE SEQUENCE</scope>
    <source>
        <strain evidence="5">NIES-3780</strain>
    </source>
</reference>
<dbReference type="InterPro" id="IPR029033">
    <property type="entry name" value="His_PPase_superfam"/>
</dbReference>
<evidence type="ECO:0000256" key="3">
    <source>
        <dbReference type="PIRSR" id="PIRSR613078-3"/>
    </source>
</evidence>
<gene>
    <name evidence="5" type="ORF">Vafri_2885</name>
</gene>
<evidence type="ECO:0000313" key="5">
    <source>
        <dbReference type="EMBL" id="GIL45708.1"/>
    </source>
</evidence>
<accession>A0A8J4AUZ7</accession>
<feature type="site" description="Transition state stabilizer" evidence="3">
    <location>
        <position position="179"/>
    </location>
</feature>
<dbReference type="InterPro" id="IPR051710">
    <property type="entry name" value="Phosphatase_SH3-domain"/>
</dbReference>
<evidence type="ECO:0000313" key="6">
    <source>
        <dbReference type="Proteomes" id="UP000747399"/>
    </source>
</evidence>
<organism evidence="5 6">
    <name type="scientific">Volvox africanus</name>
    <dbReference type="NCBI Taxonomy" id="51714"/>
    <lineage>
        <taxon>Eukaryota</taxon>
        <taxon>Viridiplantae</taxon>
        <taxon>Chlorophyta</taxon>
        <taxon>core chlorophytes</taxon>
        <taxon>Chlorophyceae</taxon>
        <taxon>CS clade</taxon>
        <taxon>Chlamydomonadales</taxon>
        <taxon>Volvocaceae</taxon>
        <taxon>Volvox</taxon>
    </lineage>
</organism>
<protein>
    <submittedName>
        <fullName evidence="5">Uncharacterized protein</fullName>
    </submittedName>
</protein>
<dbReference type="Pfam" id="PF00300">
    <property type="entry name" value="His_Phos_1"/>
    <property type="match status" value="1"/>
</dbReference>
<evidence type="ECO:0000256" key="4">
    <source>
        <dbReference type="SAM" id="MobiDB-lite"/>
    </source>
</evidence>
<feature type="region of interest" description="Disordered" evidence="4">
    <location>
        <begin position="212"/>
        <end position="231"/>
    </location>
</feature>
<dbReference type="InterPro" id="IPR013078">
    <property type="entry name" value="His_Pase_superF_clade-1"/>
</dbReference>
<feature type="active site" description="Tele-phosphohistidine intermediate" evidence="1">
    <location>
        <position position="13"/>
    </location>
</feature>
<dbReference type="EMBL" id="BNCO01000003">
    <property type="protein sequence ID" value="GIL45708.1"/>
    <property type="molecule type" value="Genomic_DNA"/>
</dbReference>
<dbReference type="Gene3D" id="3.40.50.1240">
    <property type="entry name" value="Phosphoglycerate mutase-like"/>
    <property type="match status" value="1"/>
</dbReference>
<dbReference type="CDD" id="cd07067">
    <property type="entry name" value="HP_PGM_like"/>
    <property type="match status" value="1"/>
</dbReference>
<feature type="binding site" evidence="2">
    <location>
        <position position="67"/>
    </location>
    <ligand>
        <name>substrate</name>
    </ligand>
</feature>
<dbReference type="SUPFAM" id="SSF53254">
    <property type="entry name" value="Phosphoglycerate mutase-like"/>
    <property type="match status" value="1"/>
</dbReference>
<evidence type="ECO:0000256" key="1">
    <source>
        <dbReference type="PIRSR" id="PIRSR613078-1"/>
    </source>
</evidence>
<feature type="compositionally biased region" description="Basic and acidic residues" evidence="4">
    <location>
        <begin position="212"/>
        <end position="228"/>
    </location>
</feature>
<sequence length="253" mass="28894">MKSFPCGIVVMRHGHREDSDNPLWQTKARFPFDTPLVVNENEINDAAQQLKAAGRTFDVVYTSPFLRCLETSERLIRALGCERVPVFIHGGLAEVHNPKLLFKTSNPSFSHLARYWLWRATYKRHSRPIRQRFAIKARILDSSWPQVPESEYNATIRFRQIIMELAAGHPGQQVLIVSHGKSVQVVQEALGCPERICQVGFAGFVSCRPKSEKQEVKQTDDKGADRSTSDMQWTDFEIDTNVPYFSVELNTEC</sequence>
<feature type="active site" description="Proton donor/acceptor" evidence="1">
    <location>
        <position position="94"/>
    </location>
</feature>
<name>A0A8J4AUZ7_9CHLO</name>
<dbReference type="AlphaFoldDB" id="A0A8J4AUZ7"/>
<dbReference type="Proteomes" id="UP000747399">
    <property type="component" value="Unassembled WGS sequence"/>
</dbReference>
<dbReference type="PANTHER" id="PTHR16469">
    <property type="entry name" value="UBIQUITIN-ASSOCIATED AND SH3 DOMAIN-CONTAINING BA-RELATED"/>
    <property type="match status" value="1"/>
</dbReference>
<evidence type="ECO:0000256" key="2">
    <source>
        <dbReference type="PIRSR" id="PIRSR613078-2"/>
    </source>
</evidence>
<dbReference type="PANTHER" id="PTHR16469:SF27">
    <property type="entry name" value="UBIQUITIN-ASSOCIATED AND SH3 DOMAIN-CONTAINING BA-RELATED"/>
    <property type="match status" value="1"/>
</dbReference>
<proteinExistence type="predicted"/>
<comment type="caution">
    <text evidence="5">The sequence shown here is derived from an EMBL/GenBank/DDBJ whole genome shotgun (WGS) entry which is preliminary data.</text>
</comment>
<keyword evidence="6" id="KW-1185">Reference proteome</keyword>